<keyword evidence="3" id="KW-1185">Reference proteome</keyword>
<gene>
    <name evidence="2" type="ORF">FVR03_11345</name>
</gene>
<feature type="signal peptide" evidence="1">
    <location>
        <begin position="1"/>
        <end position="20"/>
    </location>
</feature>
<organism evidence="2 3">
    <name type="scientific">Pontibacter qinzhouensis</name>
    <dbReference type="NCBI Taxonomy" id="2603253"/>
    <lineage>
        <taxon>Bacteria</taxon>
        <taxon>Pseudomonadati</taxon>
        <taxon>Bacteroidota</taxon>
        <taxon>Cytophagia</taxon>
        <taxon>Cytophagales</taxon>
        <taxon>Hymenobacteraceae</taxon>
        <taxon>Pontibacter</taxon>
    </lineage>
</organism>
<proteinExistence type="predicted"/>
<dbReference type="OrthoDB" id="852970at2"/>
<name>A0A5C8K9U5_9BACT</name>
<evidence type="ECO:0000313" key="3">
    <source>
        <dbReference type="Proteomes" id="UP000321926"/>
    </source>
</evidence>
<sequence length="126" mass="13434">MGNFAKSVLLLFFAFLLPWAEEMEGAGADTAQAIAGNTGEQVISASVAGNELQKVQFSPRPAESFVSAPNTPAAPGAKAQWSGLLGASPALEHYLCHLTRQYLARASGICLSLASCDIIFPFHYFW</sequence>
<keyword evidence="1" id="KW-0732">Signal</keyword>
<comment type="caution">
    <text evidence="2">The sequence shown here is derived from an EMBL/GenBank/DDBJ whole genome shotgun (WGS) entry which is preliminary data.</text>
</comment>
<accession>A0A5C8K9U5</accession>
<feature type="chain" id="PRO_5022708610" evidence="1">
    <location>
        <begin position="21"/>
        <end position="126"/>
    </location>
</feature>
<dbReference type="EMBL" id="VRTY01000038">
    <property type="protein sequence ID" value="TXK45894.1"/>
    <property type="molecule type" value="Genomic_DNA"/>
</dbReference>
<evidence type="ECO:0000256" key="1">
    <source>
        <dbReference type="SAM" id="SignalP"/>
    </source>
</evidence>
<dbReference type="Proteomes" id="UP000321926">
    <property type="component" value="Unassembled WGS sequence"/>
</dbReference>
<evidence type="ECO:0000313" key="2">
    <source>
        <dbReference type="EMBL" id="TXK45894.1"/>
    </source>
</evidence>
<protein>
    <submittedName>
        <fullName evidence="2">Uncharacterized protein</fullName>
    </submittedName>
</protein>
<reference evidence="2 3" key="1">
    <citation type="submission" date="2019-08" db="EMBL/GenBank/DDBJ databases">
        <authorList>
            <person name="Shi S."/>
        </authorList>
    </citation>
    <scope>NUCLEOTIDE SEQUENCE [LARGE SCALE GENOMIC DNA]</scope>
    <source>
        <strain evidence="2 3">GY10130</strain>
    </source>
</reference>
<dbReference type="AlphaFoldDB" id="A0A5C8K9U5"/>
<dbReference type="RefSeq" id="WP_147921870.1">
    <property type="nucleotide sequence ID" value="NZ_VRTY01000038.1"/>
</dbReference>